<evidence type="ECO:0000313" key="3">
    <source>
        <dbReference type="Proteomes" id="UP000009235"/>
    </source>
</evidence>
<sequence>MSRAEPPPGIRNDPGTGHLLAPSAHRKTLLARRRARYATVSGAELRNRDSSWDGRVRPSQLLGTVFIDDCLN</sequence>
<dbReference type="KEGG" id="asd:AS9A_P10005"/>
<reference evidence="2 3" key="1">
    <citation type="journal article" date="2011" name="J. Bacteriol.">
        <title>Complete genome sequence of Amycolicicoccus subflavus DQS3-9A1T, an actinomycete isolated from crude oil-polluted soil.</title>
        <authorList>
            <person name="Cai M."/>
            <person name="Chen W.M."/>
            <person name="Nie Y."/>
            <person name="Chi C.Q."/>
            <person name="Wang Y.N."/>
            <person name="Tang Y.Q."/>
            <person name="Li G.Y."/>
            <person name="Wu X.L."/>
        </authorList>
    </citation>
    <scope>NUCLEOTIDE SEQUENCE [LARGE SCALE GENOMIC DNA]</scope>
    <source>
        <strain evidence="3">DSM 45089 / DQS3-9A1</strain>
        <plasmid evidence="2 3">pAS9A-1</plasmid>
    </source>
</reference>
<organism evidence="2 3">
    <name type="scientific">Hoyosella subflava (strain DSM 45089 / JCM 17490 / NBRC 109087 / DQS3-9A1)</name>
    <name type="common">Amycolicicoccus subflavus</name>
    <dbReference type="NCBI Taxonomy" id="443218"/>
    <lineage>
        <taxon>Bacteria</taxon>
        <taxon>Bacillati</taxon>
        <taxon>Actinomycetota</taxon>
        <taxon>Actinomycetes</taxon>
        <taxon>Mycobacteriales</taxon>
        <taxon>Hoyosellaceae</taxon>
        <taxon>Hoyosella</taxon>
    </lineage>
</organism>
<gene>
    <name evidence="2" type="ordered locus">AS9A_P10005</name>
</gene>
<keyword evidence="2" id="KW-0614">Plasmid</keyword>
<dbReference type="Proteomes" id="UP000009235">
    <property type="component" value="Plasmid pAS9A-1"/>
</dbReference>
<keyword evidence="3" id="KW-1185">Reference proteome</keyword>
<evidence type="ECO:0000313" key="2">
    <source>
        <dbReference type="EMBL" id="AEF43022.1"/>
    </source>
</evidence>
<evidence type="ECO:0000256" key="1">
    <source>
        <dbReference type="SAM" id="MobiDB-lite"/>
    </source>
</evidence>
<dbReference type="AlphaFoldDB" id="F6ESA1"/>
<dbReference type="EMBL" id="CP002787">
    <property type="protein sequence ID" value="AEF43022.1"/>
    <property type="molecule type" value="Genomic_DNA"/>
</dbReference>
<feature type="region of interest" description="Disordered" evidence="1">
    <location>
        <begin position="1"/>
        <end position="22"/>
    </location>
</feature>
<geneLocation type="plasmid" evidence="2 3">
    <name>pAS9A-1</name>
</geneLocation>
<proteinExistence type="predicted"/>
<protein>
    <submittedName>
        <fullName evidence="2">Uncharacterized protein</fullName>
    </submittedName>
</protein>
<accession>F6ESA1</accession>
<name>F6ESA1_HOYSD</name>
<dbReference type="HOGENOM" id="CLU_2713488_0_0_11"/>